<accession>A0AA86ST12</accession>
<evidence type="ECO:0000313" key="2">
    <source>
        <dbReference type="Proteomes" id="UP001189624"/>
    </source>
</evidence>
<keyword evidence="2" id="KW-1185">Reference proteome</keyword>
<sequence length="97" mass="11277">MQKLCLRGVGVAVVASWRRFFKNFVTNYLLWKLLLKVFRKVSMVIGGGSLWPGGEKLVQEDFKMSKGIKIKKVEEGRERKRLRIFLSIIKDHISNPQ</sequence>
<dbReference type="Gramene" id="rna-AYBTSS11_LOCUS17207">
    <property type="protein sequence ID" value="CAJ1957452.1"/>
    <property type="gene ID" value="gene-AYBTSS11_LOCUS17207"/>
</dbReference>
<reference evidence="1" key="1">
    <citation type="submission" date="2023-10" db="EMBL/GenBank/DDBJ databases">
        <authorList>
            <person name="Domelevo Entfellner J.-B."/>
        </authorList>
    </citation>
    <scope>NUCLEOTIDE SEQUENCE</scope>
</reference>
<proteinExistence type="predicted"/>
<dbReference type="EMBL" id="OY731402">
    <property type="protein sequence ID" value="CAJ1957452.1"/>
    <property type="molecule type" value="Genomic_DNA"/>
</dbReference>
<dbReference type="Proteomes" id="UP001189624">
    <property type="component" value="Chromosome 5"/>
</dbReference>
<protein>
    <submittedName>
        <fullName evidence="1">Uncharacterized protein</fullName>
    </submittedName>
</protein>
<evidence type="ECO:0000313" key="1">
    <source>
        <dbReference type="EMBL" id="CAJ1957452.1"/>
    </source>
</evidence>
<name>A0AA86ST12_9FABA</name>
<organism evidence="1 2">
    <name type="scientific">Sphenostylis stenocarpa</name>
    <dbReference type="NCBI Taxonomy" id="92480"/>
    <lineage>
        <taxon>Eukaryota</taxon>
        <taxon>Viridiplantae</taxon>
        <taxon>Streptophyta</taxon>
        <taxon>Embryophyta</taxon>
        <taxon>Tracheophyta</taxon>
        <taxon>Spermatophyta</taxon>
        <taxon>Magnoliopsida</taxon>
        <taxon>eudicotyledons</taxon>
        <taxon>Gunneridae</taxon>
        <taxon>Pentapetalae</taxon>
        <taxon>rosids</taxon>
        <taxon>fabids</taxon>
        <taxon>Fabales</taxon>
        <taxon>Fabaceae</taxon>
        <taxon>Papilionoideae</taxon>
        <taxon>50 kb inversion clade</taxon>
        <taxon>NPAAA clade</taxon>
        <taxon>indigoferoid/millettioid clade</taxon>
        <taxon>Phaseoleae</taxon>
        <taxon>Sphenostylis</taxon>
    </lineage>
</organism>
<dbReference type="AlphaFoldDB" id="A0AA86ST12"/>
<gene>
    <name evidence="1" type="ORF">AYBTSS11_LOCUS17207</name>
</gene>